<protein>
    <submittedName>
        <fullName evidence="1">Uncharacterized protein</fullName>
    </submittedName>
</protein>
<name>A0ACB8SNM4_9AGAM</name>
<dbReference type="EMBL" id="MU277241">
    <property type="protein sequence ID" value="KAI0057873.1"/>
    <property type="molecule type" value="Genomic_DNA"/>
</dbReference>
<sequence length="368" mass="40111">MSDGKKSEDALPESPTYAYQWSPESELPLEDFLTKACADRRLCYKPSMVQDDGTKPWIWVRGSQSPAKSVAEEGTAVDEAQKLLKEVTEKVDSIKNDSSIPIRSNKKTGAKSKKEVREVEQALATEKLKDISTRTGFVSGKWLIFAPSEKVDKIWSTVATSLVSGPLSSTAAHLAKVATCPKNETPNYQHVLCIYLPDVYDKDAVTQVLKILLRNHGLNTLGVKSNLYTAIGLDSKHASGIPSTVWKNSAILPEAEIKATSSQALKEAYFAELDQSKQGRSEGTVDQPAPDDKPDDTKESEMTKAKPKPKLKKKAGADDPFASDDDDGPAPAKASTKTKKPALKGKAKRAESDEDADEPPKKKRARAK</sequence>
<gene>
    <name evidence="1" type="ORF">BV25DRAFT_1892081</name>
</gene>
<comment type="caution">
    <text evidence="1">The sequence shown here is derived from an EMBL/GenBank/DDBJ whole genome shotgun (WGS) entry which is preliminary data.</text>
</comment>
<proteinExistence type="predicted"/>
<reference evidence="1" key="1">
    <citation type="submission" date="2021-03" db="EMBL/GenBank/DDBJ databases">
        <authorList>
            <consortium name="DOE Joint Genome Institute"/>
            <person name="Ahrendt S."/>
            <person name="Looney B.P."/>
            <person name="Miyauchi S."/>
            <person name="Morin E."/>
            <person name="Drula E."/>
            <person name="Courty P.E."/>
            <person name="Chicoki N."/>
            <person name="Fauchery L."/>
            <person name="Kohler A."/>
            <person name="Kuo A."/>
            <person name="Labutti K."/>
            <person name="Pangilinan J."/>
            <person name="Lipzen A."/>
            <person name="Riley R."/>
            <person name="Andreopoulos W."/>
            <person name="He G."/>
            <person name="Johnson J."/>
            <person name="Barry K.W."/>
            <person name="Grigoriev I.V."/>
            <person name="Nagy L."/>
            <person name="Hibbett D."/>
            <person name="Henrissat B."/>
            <person name="Matheny P.B."/>
            <person name="Labbe J."/>
            <person name="Martin F."/>
        </authorList>
    </citation>
    <scope>NUCLEOTIDE SEQUENCE</scope>
    <source>
        <strain evidence="1">HHB10654</strain>
    </source>
</reference>
<evidence type="ECO:0000313" key="2">
    <source>
        <dbReference type="Proteomes" id="UP000814140"/>
    </source>
</evidence>
<keyword evidence="2" id="KW-1185">Reference proteome</keyword>
<organism evidence="1 2">
    <name type="scientific">Artomyces pyxidatus</name>
    <dbReference type="NCBI Taxonomy" id="48021"/>
    <lineage>
        <taxon>Eukaryota</taxon>
        <taxon>Fungi</taxon>
        <taxon>Dikarya</taxon>
        <taxon>Basidiomycota</taxon>
        <taxon>Agaricomycotina</taxon>
        <taxon>Agaricomycetes</taxon>
        <taxon>Russulales</taxon>
        <taxon>Auriscalpiaceae</taxon>
        <taxon>Artomyces</taxon>
    </lineage>
</organism>
<evidence type="ECO:0000313" key="1">
    <source>
        <dbReference type="EMBL" id="KAI0057873.1"/>
    </source>
</evidence>
<reference evidence="1" key="2">
    <citation type="journal article" date="2022" name="New Phytol.">
        <title>Evolutionary transition to the ectomycorrhizal habit in the genomes of a hyperdiverse lineage of mushroom-forming fungi.</title>
        <authorList>
            <person name="Looney B."/>
            <person name="Miyauchi S."/>
            <person name="Morin E."/>
            <person name="Drula E."/>
            <person name="Courty P.E."/>
            <person name="Kohler A."/>
            <person name="Kuo A."/>
            <person name="LaButti K."/>
            <person name="Pangilinan J."/>
            <person name="Lipzen A."/>
            <person name="Riley R."/>
            <person name="Andreopoulos W."/>
            <person name="He G."/>
            <person name="Johnson J."/>
            <person name="Nolan M."/>
            <person name="Tritt A."/>
            <person name="Barry K.W."/>
            <person name="Grigoriev I.V."/>
            <person name="Nagy L.G."/>
            <person name="Hibbett D."/>
            <person name="Henrissat B."/>
            <person name="Matheny P.B."/>
            <person name="Labbe J."/>
            <person name="Martin F.M."/>
        </authorList>
    </citation>
    <scope>NUCLEOTIDE SEQUENCE</scope>
    <source>
        <strain evidence="1">HHB10654</strain>
    </source>
</reference>
<dbReference type="Proteomes" id="UP000814140">
    <property type="component" value="Unassembled WGS sequence"/>
</dbReference>
<accession>A0ACB8SNM4</accession>